<keyword evidence="2 5" id="KW-0812">Transmembrane</keyword>
<sequence length="202" mass="22810">LFVLWLIWFATSLCGYAVDLNSSRISGNLFLNQALFSILIAISKIMLVIFDTFNKNFNRRKLHQYAQFNVCICFLTLTILVYFHYQGIAILVINLIGTVFIEYTWDACYLCAIESMPTSMRASSLGSCSFIARIGALFSPTIFFLSNIWPPSPYLIVVIVGLISLTSSCLFLVETKDVHLDKVDEESVCIEEEQIPMVSGEQ</sequence>
<keyword evidence="4 5" id="KW-0472">Membrane</keyword>
<keyword evidence="6" id="KW-0732">Signal</keyword>
<dbReference type="SUPFAM" id="SSF103473">
    <property type="entry name" value="MFS general substrate transporter"/>
    <property type="match status" value="1"/>
</dbReference>
<evidence type="ECO:0000313" key="8">
    <source>
        <dbReference type="Proteomes" id="UP000746747"/>
    </source>
</evidence>
<dbReference type="Pfam" id="PF00083">
    <property type="entry name" value="Sugar_tr"/>
    <property type="match status" value="1"/>
</dbReference>
<organism evidence="7 8">
    <name type="scientific">Cercopithifilaria johnstoni</name>
    <dbReference type="NCBI Taxonomy" id="2874296"/>
    <lineage>
        <taxon>Eukaryota</taxon>
        <taxon>Metazoa</taxon>
        <taxon>Ecdysozoa</taxon>
        <taxon>Nematoda</taxon>
        <taxon>Chromadorea</taxon>
        <taxon>Rhabditida</taxon>
        <taxon>Spirurina</taxon>
        <taxon>Spiruromorpha</taxon>
        <taxon>Filarioidea</taxon>
        <taxon>Onchocercidae</taxon>
        <taxon>Cercopithifilaria</taxon>
    </lineage>
</organism>
<comment type="caution">
    <text evidence="7">The sequence shown here is derived from an EMBL/GenBank/DDBJ whole genome shotgun (WGS) entry which is preliminary data.</text>
</comment>
<feature type="transmembrane region" description="Helical" evidence="5">
    <location>
        <begin position="154"/>
        <end position="173"/>
    </location>
</feature>
<evidence type="ECO:0000313" key="7">
    <source>
        <dbReference type="EMBL" id="CAG9532851.1"/>
    </source>
</evidence>
<feature type="transmembrane region" description="Helical" evidence="5">
    <location>
        <begin position="125"/>
        <end position="148"/>
    </location>
</feature>
<comment type="subcellular location">
    <subcellularLocation>
        <location evidence="1">Membrane</location>
        <topology evidence="1">Multi-pass membrane protein</topology>
    </subcellularLocation>
</comment>
<dbReference type="AlphaFoldDB" id="A0A8J2M154"/>
<dbReference type="EMBL" id="CAKAEH010001085">
    <property type="protein sequence ID" value="CAG9532851.1"/>
    <property type="molecule type" value="Genomic_DNA"/>
</dbReference>
<evidence type="ECO:0000256" key="1">
    <source>
        <dbReference type="ARBA" id="ARBA00004141"/>
    </source>
</evidence>
<protein>
    <submittedName>
        <fullName evidence="7">Uncharacterized protein</fullName>
    </submittedName>
</protein>
<dbReference type="GO" id="GO:0016020">
    <property type="term" value="C:membrane"/>
    <property type="evidence" value="ECO:0007669"/>
    <property type="project" value="UniProtKB-SubCell"/>
</dbReference>
<dbReference type="InterPro" id="IPR036259">
    <property type="entry name" value="MFS_trans_sf"/>
</dbReference>
<evidence type="ECO:0000256" key="4">
    <source>
        <dbReference type="ARBA" id="ARBA00023136"/>
    </source>
</evidence>
<name>A0A8J2M154_9BILA</name>
<gene>
    <name evidence="7" type="ORF">CJOHNSTONI_LOCUS3126</name>
</gene>
<feature type="transmembrane region" description="Helical" evidence="5">
    <location>
        <begin position="33"/>
        <end position="53"/>
    </location>
</feature>
<evidence type="ECO:0000256" key="2">
    <source>
        <dbReference type="ARBA" id="ARBA00022692"/>
    </source>
</evidence>
<evidence type="ECO:0000256" key="5">
    <source>
        <dbReference type="SAM" id="Phobius"/>
    </source>
</evidence>
<dbReference type="InterPro" id="IPR005828">
    <property type="entry name" value="MFS_sugar_transport-like"/>
</dbReference>
<feature type="non-terminal residue" evidence="7">
    <location>
        <position position="1"/>
    </location>
</feature>
<feature type="chain" id="PRO_5035243094" evidence="6">
    <location>
        <begin position="18"/>
        <end position="202"/>
    </location>
</feature>
<dbReference type="GO" id="GO:0022857">
    <property type="term" value="F:transmembrane transporter activity"/>
    <property type="evidence" value="ECO:0007669"/>
    <property type="project" value="InterPro"/>
</dbReference>
<accession>A0A8J2M154</accession>
<dbReference type="OrthoDB" id="5296287at2759"/>
<evidence type="ECO:0000256" key="6">
    <source>
        <dbReference type="SAM" id="SignalP"/>
    </source>
</evidence>
<dbReference type="Proteomes" id="UP000746747">
    <property type="component" value="Unassembled WGS sequence"/>
</dbReference>
<feature type="signal peptide" evidence="6">
    <location>
        <begin position="1"/>
        <end position="17"/>
    </location>
</feature>
<feature type="transmembrane region" description="Helical" evidence="5">
    <location>
        <begin position="65"/>
        <end position="85"/>
    </location>
</feature>
<feature type="transmembrane region" description="Helical" evidence="5">
    <location>
        <begin position="91"/>
        <end position="113"/>
    </location>
</feature>
<keyword evidence="3 5" id="KW-1133">Transmembrane helix</keyword>
<keyword evidence="8" id="KW-1185">Reference proteome</keyword>
<dbReference type="Gene3D" id="1.20.1250.20">
    <property type="entry name" value="MFS general substrate transporter like domains"/>
    <property type="match status" value="1"/>
</dbReference>
<evidence type="ECO:0000256" key="3">
    <source>
        <dbReference type="ARBA" id="ARBA00022989"/>
    </source>
</evidence>
<reference evidence="7" key="1">
    <citation type="submission" date="2021-09" db="EMBL/GenBank/DDBJ databases">
        <authorList>
            <consortium name="Pathogen Informatics"/>
        </authorList>
    </citation>
    <scope>NUCLEOTIDE SEQUENCE</scope>
</reference>
<dbReference type="PANTHER" id="PTHR24064">
    <property type="entry name" value="SOLUTE CARRIER FAMILY 22 MEMBER"/>
    <property type="match status" value="1"/>
</dbReference>
<proteinExistence type="predicted"/>